<keyword evidence="1" id="KW-0732">Signal</keyword>
<accession>A0A9P7DCI1</accession>
<keyword evidence="3" id="KW-1185">Reference proteome</keyword>
<evidence type="ECO:0000256" key="1">
    <source>
        <dbReference type="SAM" id="SignalP"/>
    </source>
</evidence>
<gene>
    <name evidence="2" type="ORF">HD556DRAFT_1403788</name>
</gene>
<dbReference type="GeneID" id="64597660"/>
<proteinExistence type="predicted"/>
<name>A0A9P7DCI1_9AGAM</name>
<sequence>MSVNGYVRRLVLLVLCNARLTVRGFQLSLARELPHFARILARSKSDDTRIFLREKKSDNEHMGAFHLVKSSRRLIKVRALARDIGGSQYLFLYDLSLTHSRAAALCQDPNKVEER</sequence>
<feature type="signal peptide" evidence="1">
    <location>
        <begin position="1"/>
        <end position="24"/>
    </location>
</feature>
<dbReference type="RefSeq" id="XP_041155718.1">
    <property type="nucleotide sequence ID" value="XM_041303896.1"/>
</dbReference>
<protein>
    <submittedName>
        <fullName evidence="2">Uncharacterized protein</fullName>
    </submittedName>
</protein>
<evidence type="ECO:0000313" key="3">
    <source>
        <dbReference type="Proteomes" id="UP000719766"/>
    </source>
</evidence>
<reference evidence="2" key="1">
    <citation type="journal article" date="2020" name="New Phytol.">
        <title>Comparative genomics reveals dynamic genome evolution in host specialist ectomycorrhizal fungi.</title>
        <authorList>
            <person name="Lofgren L.A."/>
            <person name="Nguyen N.H."/>
            <person name="Vilgalys R."/>
            <person name="Ruytinx J."/>
            <person name="Liao H.L."/>
            <person name="Branco S."/>
            <person name="Kuo A."/>
            <person name="LaButti K."/>
            <person name="Lipzen A."/>
            <person name="Andreopoulos W."/>
            <person name="Pangilinan J."/>
            <person name="Riley R."/>
            <person name="Hundley H."/>
            <person name="Na H."/>
            <person name="Barry K."/>
            <person name="Grigoriev I.V."/>
            <person name="Stajich J.E."/>
            <person name="Kennedy P.G."/>
        </authorList>
    </citation>
    <scope>NUCLEOTIDE SEQUENCE</scope>
    <source>
        <strain evidence="2">S12</strain>
    </source>
</reference>
<organism evidence="2 3">
    <name type="scientific">Suillus plorans</name>
    <dbReference type="NCBI Taxonomy" id="116603"/>
    <lineage>
        <taxon>Eukaryota</taxon>
        <taxon>Fungi</taxon>
        <taxon>Dikarya</taxon>
        <taxon>Basidiomycota</taxon>
        <taxon>Agaricomycotina</taxon>
        <taxon>Agaricomycetes</taxon>
        <taxon>Agaricomycetidae</taxon>
        <taxon>Boletales</taxon>
        <taxon>Suillineae</taxon>
        <taxon>Suillaceae</taxon>
        <taxon>Suillus</taxon>
    </lineage>
</organism>
<comment type="caution">
    <text evidence="2">The sequence shown here is derived from an EMBL/GenBank/DDBJ whole genome shotgun (WGS) entry which is preliminary data.</text>
</comment>
<dbReference type="EMBL" id="JABBWE010000068">
    <property type="protein sequence ID" value="KAG1788490.1"/>
    <property type="molecule type" value="Genomic_DNA"/>
</dbReference>
<evidence type="ECO:0000313" key="2">
    <source>
        <dbReference type="EMBL" id="KAG1788490.1"/>
    </source>
</evidence>
<dbReference type="AlphaFoldDB" id="A0A9P7DCI1"/>
<feature type="chain" id="PRO_5040437204" evidence="1">
    <location>
        <begin position="25"/>
        <end position="115"/>
    </location>
</feature>
<dbReference type="Proteomes" id="UP000719766">
    <property type="component" value="Unassembled WGS sequence"/>
</dbReference>